<reference evidence="14 15" key="1">
    <citation type="submission" date="2019-07" db="EMBL/GenBank/DDBJ databases">
        <title>Genome sequence of Acholeplasma laidlawii strain with increased resistance to erythromycin.</title>
        <authorList>
            <person name="Medvedeva E.S."/>
            <person name="Baranova N.B."/>
            <person name="Siniagina M.N."/>
            <person name="Mouzykantov A."/>
            <person name="Chernova O.A."/>
            <person name="Chernov V.M."/>
        </authorList>
    </citation>
    <scope>NUCLEOTIDE SEQUENCE [LARGE SCALE GENOMIC DNA]</scope>
    <source>
        <strain evidence="14 15">PG8REry</strain>
    </source>
</reference>
<evidence type="ECO:0000256" key="3">
    <source>
        <dbReference type="ARBA" id="ARBA00022448"/>
    </source>
</evidence>
<dbReference type="FunFam" id="1.20.1560.10:FF:000011">
    <property type="entry name" value="Multidrug ABC transporter ATP-binding protein"/>
    <property type="match status" value="1"/>
</dbReference>
<accession>A0A553IG99</accession>
<evidence type="ECO:0000256" key="1">
    <source>
        <dbReference type="ARBA" id="ARBA00004651"/>
    </source>
</evidence>
<dbReference type="SUPFAM" id="SSF52540">
    <property type="entry name" value="P-loop containing nucleoside triphosphate hydrolases"/>
    <property type="match status" value="1"/>
</dbReference>
<dbReference type="SUPFAM" id="SSF90123">
    <property type="entry name" value="ABC transporter transmembrane region"/>
    <property type="match status" value="1"/>
</dbReference>
<feature type="transmembrane region" description="Helical" evidence="11">
    <location>
        <begin position="180"/>
        <end position="199"/>
    </location>
</feature>
<keyword evidence="8 11" id="KW-1133">Transmembrane helix</keyword>
<keyword evidence="4" id="KW-1003">Cell membrane</keyword>
<dbReference type="FunFam" id="3.40.50.300:FF:000287">
    <property type="entry name" value="Multidrug ABC transporter ATP-binding protein"/>
    <property type="match status" value="1"/>
</dbReference>
<sequence>MAKEKNHDNNPAPKNPGFGHGKMGGGQKAKNFKKSFKQMLSYAKEYHVLIGIAFVLAFIGTVLNIIGPDLIKQMTNEITKAVDFRPDQGIFPSETINMELIGRIGLTLVIFYSLGFIFNYIQGFMLTTVSQRISNRFRRDIATKMNKIPFKYYDTTNIGDILSRMTNDVDMVGQTYQQSFGSLVTAVTMFIGSIVMMFITNWILALTAIGASLIGFVFMMLIVTRSQKYFKTFQSKLGALNGHIEEIYTGHTNVKAYVAEPKEVETFNQMNEDLYQSGWKSQFLSGIMMPLMGFVGNLGYVAVIIVGAILVSSGKTEFGVILAFLIYVRLFTQPLSTMAQAMTSLQSGTAAAERVFEFLEEKELEDESHKETKLTNVKGEVTFDHVKFGYDEEKLVINDFSAKIKPGQKVAIVGPTGAGKTTLVNLLMRFYELNEGRILIDGVDIQDITRENVHNLFGMVLQDTWLFEGSVYDNLVFTNKDVTREQVESICKTVGIHFFINTLPEKYDTILTDKVNLSAGQKQLLTIARAMILNAPLLIFDEATSSIDTRTEVLIQKAMDELMTGRTSFVIAHRLSTIRNADLILVMKDGDIVESGNHETLLGQDGFYAELYNSQFDPK</sequence>
<dbReference type="PROSITE" id="PS50929">
    <property type="entry name" value="ABC_TM1F"/>
    <property type="match status" value="1"/>
</dbReference>
<dbReference type="InterPro" id="IPR011527">
    <property type="entry name" value="ABC1_TM_dom"/>
</dbReference>
<proteinExistence type="inferred from homology"/>
<dbReference type="Proteomes" id="UP000315938">
    <property type="component" value="Unassembled WGS sequence"/>
</dbReference>
<gene>
    <name evidence="14" type="ORF">FNV44_05745</name>
</gene>
<dbReference type="PANTHER" id="PTHR43394">
    <property type="entry name" value="ATP-DEPENDENT PERMEASE MDL1, MITOCHONDRIAL"/>
    <property type="match status" value="1"/>
</dbReference>
<evidence type="ECO:0000256" key="10">
    <source>
        <dbReference type="SAM" id="MobiDB-lite"/>
    </source>
</evidence>
<feature type="transmembrane region" description="Helical" evidence="11">
    <location>
        <begin position="287"/>
        <end position="310"/>
    </location>
</feature>
<evidence type="ECO:0000256" key="11">
    <source>
        <dbReference type="SAM" id="Phobius"/>
    </source>
</evidence>
<dbReference type="GO" id="GO:0005886">
    <property type="term" value="C:plasma membrane"/>
    <property type="evidence" value="ECO:0007669"/>
    <property type="project" value="UniProtKB-SubCell"/>
</dbReference>
<evidence type="ECO:0000313" key="15">
    <source>
        <dbReference type="Proteomes" id="UP000315938"/>
    </source>
</evidence>
<evidence type="ECO:0000256" key="7">
    <source>
        <dbReference type="ARBA" id="ARBA00022840"/>
    </source>
</evidence>
<comment type="caution">
    <text evidence="14">The sequence shown here is derived from an EMBL/GenBank/DDBJ whole genome shotgun (WGS) entry which is preliminary data.</text>
</comment>
<dbReference type="Pfam" id="PF00664">
    <property type="entry name" value="ABC_membrane"/>
    <property type="match status" value="1"/>
</dbReference>
<dbReference type="SMART" id="SM00382">
    <property type="entry name" value="AAA"/>
    <property type="match status" value="1"/>
</dbReference>
<dbReference type="CDD" id="cd18547">
    <property type="entry name" value="ABC_6TM_Tm288_like"/>
    <property type="match status" value="1"/>
</dbReference>
<dbReference type="InterPro" id="IPR003439">
    <property type="entry name" value="ABC_transporter-like_ATP-bd"/>
</dbReference>
<dbReference type="PANTHER" id="PTHR43394:SF1">
    <property type="entry name" value="ATP-BINDING CASSETTE SUB-FAMILY B MEMBER 10, MITOCHONDRIAL"/>
    <property type="match status" value="1"/>
</dbReference>
<evidence type="ECO:0000256" key="5">
    <source>
        <dbReference type="ARBA" id="ARBA00022692"/>
    </source>
</evidence>
<feature type="transmembrane region" description="Helical" evidence="11">
    <location>
        <begin position="205"/>
        <end position="223"/>
    </location>
</feature>
<evidence type="ECO:0000256" key="6">
    <source>
        <dbReference type="ARBA" id="ARBA00022741"/>
    </source>
</evidence>
<evidence type="ECO:0000256" key="2">
    <source>
        <dbReference type="ARBA" id="ARBA00005417"/>
    </source>
</evidence>
<feature type="transmembrane region" description="Helical" evidence="11">
    <location>
        <begin position="46"/>
        <end position="66"/>
    </location>
</feature>
<protein>
    <submittedName>
        <fullName evidence="14">ABC transporter ATP-binding protein</fullName>
    </submittedName>
</protein>
<feature type="domain" description="ABC transmembrane type-1" evidence="13">
    <location>
        <begin position="52"/>
        <end position="347"/>
    </location>
</feature>
<dbReference type="InterPro" id="IPR039421">
    <property type="entry name" value="Type_1_exporter"/>
</dbReference>
<dbReference type="OMA" id="GMNWILA"/>
<keyword evidence="7 14" id="KW-0067">ATP-binding</keyword>
<organism evidence="14 15">
    <name type="scientific">Acholeplasma laidlawii</name>
    <dbReference type="NCBI Taxonomy" id="2148"/>
    <lineage>
        <taxon>Bacteria</taxon>
        <taxon>Bacillati</taxon>
        <taxon>Mycoplasmatota</taxon>
        <taxon>Mollicutes</taxon>
        <taxon>Acholeplasmatales</taxon>
        <taxon>Acholeplasmataceae</taxon>
        <taxon>Acholeplasma</taxon>
    </lineage>
</organism>
<evidence type="ECO:0000256" key="9">
    <source>
        <dbReference type="ARBA" id="ARBA00023136"/>
    </source>
</evidence>
<evidence type="ECO:0000256" key="4">
    <source>
        <dbReference type="ARBA" id="ARBA00022475"/>
    </source>
</evidence>
<dbReference type="InterPro" id="IPR036640">
    <property type="entry name" value="ABC1_TM_sf"/>
</dbReference>
<dbReference type="AlphaFoldDB" id="A0A553IG99"/>
<dbReference type="GO" id="GO:0015421">
    <property type="term" value="F:ABC-type oligopeptide transporter activity"/>
    <property type="evidence" value="ECO:0007669"/>
    <property type="project" value="TreeGrafter"/>
</dbReference>
<dbReference type="InterPro" id="IPR027417">
    <property type="entry name" value="P-loop_NTPase"/>
</dbReference>
<dbReference type="InterPro" id="IPR017871">
    <property type="entry name" value="ABC_transporter-like_CS"/>
</dbReference>
<dbReference type="RefSeq" id="WP_012243167.1">
    <property type="nucleotide sequence ID" value="NZ_JACAOE010000002.1"/>
</dbReference>
<dbReference type="EMBL" id="VKID01000002">
    <property type="protein sequence ID" value="TRX99207.1"/>
    <property type="molecule type" value="Genomic_DNA"/>
</dbReference>
<feature type="domain" description="ABC transporter" evidence="12">
    <location>
        <begin position="381"/>
        <end position="614"/>
    </location>
</feature>
<dbReference type="GO" id="GO:0016887">
    <property type="term" value="F:ATP hydrolysis activity"/>
    <property type="evidence" value="ECO:0007669"/>
    <property type="project" value="InterPro"/>
</dbReference>
<name>A0A553IG99_ACHLA</name>
<feature type="region of interest" description="Disordered" evidence="10">
    <location>
        <begin position="1"/>
        <end position="26"/>
    </location>
</feature>
<dbReference type="InterPro" id="IPR003593">
    <property type="entry name" value="AAA+_ATPase"/>
</dbReference>
<comment type="similarity">
    <text evidence="2">Belongs to the ABC transporter superfamily.</text>
</comment>
<dbReference type="Pfam" id="PF00005">
    <property type="entry name" value="ABC_tran"/>
    <property type="match status" value="1"/>
</dbReference>
<dbReference type="PROSITE" id="PS00211">
    <property type="entry name" value="ABC_TRANSPORTER_1"/>
    <property type="match status" value="1"/>
</dbReference>
<evidence type="ECO:0000256" key="8">
    <source>
        <dbReference type="ARBA" id="ARBA00022989"/>
    </source>
</evidence>
<dbReference type="GeneID" id="41339375"/>
<dbReference type="CDD" id="cd03254">
    <property type="entry name" value="ABCC_Glucan_exporter_like"/>
    <property type="match status" value="1"/>
</dbReference>
<dbReference type="PROSITE" id="PS50893">
    <property type="entry name" value="ABC_TRANSPORTER_2"/>
    <property type="match status" value="1"/>
</dbReference>
<keyword evidence="6" id="KW-0547">Nucleotide-binding</keyword>
<evidence type="ECO:0000259" key="13">
    <source>
        <dbReference type="PROSITE" id="PS50929"/>
    </source>
</evidence>
<evidence type="ECO:0000313" key="14">
    <source>
        <dbReference type="EMBL" id="TRX99207.1"/>
    </source>
</evidence>
<dbReference type="Gene3D" id="1.20.1560.10">
    <property type="entry name" value="ABC transporter type 1, transmembrane domain"/>
    <property type="match status" value="1"/>
</dbReference>
<comment type="subcellular location">
    <subcellularLocation>
        <location evidence="1">Cell membrane</location>
        <topology evidence="1">Multi-pass membrane protein</topology>
    </subcellularLocation>
</comment>
<dbReference type="Gene3D" id="3.40.50.300">
    <property type="entry name" value="P-loop containing nucleotide triphosphate hydrolases"/>
    <property type="match status" value="1"/>
</dbReference>
<dbReference type="GO" id="GO:0005524">
    <property type="term" value="F:ATP binding"/>
    <property type="evidence" value="ECO:0007669"/>
    <property type="project" value="UniProtKB-KW"/>
</dbReference>
<keyword evidence="3" id="KW-0813">Transport</keyword>
<feature type="transmembrane region" description="Helical" evidence="11">
    <location>
        <begin position="104"/>
        <end position="129"/>
    </location>
</feature>
<keyword evidence="5 11" id="KW-0812">Transmembrane</keyword>
<keyword evidence="9 11" id="KW-0472">Membrane</keyword>
<evidence type="ECO:0000259" key="12">
    <source>
        <dbReference type="PROSITE" id="PS50893"/>
    </source>
</evidence>